<dbReference type="SUPFAM" id="SSF56399">
    <property type="entry name" value="ADP-ribosylation"/>
    <property type="match status" value="1"/>
</dbReference>
<reference evidence="1 2" key="1">
    <citation type="submission" date="2024-02" db="EMBL/GenBank/DDBJ databases">
        <title>Complete sequences of two Paenibacillus sp. strains and one Lysinibacillus strain isolated from the environment on STAA medium highlight biotechnological potential.</title>
        <authorList>
            <person name="Attere S.A."/>
            <person name="Piche L.C."/>
            <person name="Intertaglia L."/>
            <person name="Lami R."/>
            <person name="Charette S.J."/>
            <person name="Vincent A.T."/>
        </authorList>
    </citation>
    <scope>NUCLEOTIDE SEQUENCE [LARGE SCALE GENOMIC DNA]</scope>
    <source>
        <strain evidence="1 2">Y5S-7</strain>
        <plasmid evidence="1 2">pY5S7-1</plasmid>
    </source>
</reference>
<dbReference type="Proteomes" id="UP001364764">
    <property type="component" value="Plasmid pY5S7-1"/>
</dbReference>
<dbReference type="AlphaFoldDB" id="A0ABD8B2D3"/>
<dbReference type="EMBL" id="CP145893">
    <property type="protein sequence ID" value="WWP23863.1"/>
    <property type="molecule type" value="Genomic_DNA"/>
</dbReference>
<protein>
    <submittedName>
        <fullName evidence="1">DUF2441 domain-containing protein</fullName>
    </submittedName>
</protein>
<organism evidence="1 2">
    <name type="scientific">Paenibacillus amylolyticus</name>
    <dbReference type="NCBI Taxonomy" id="1451"/>
    <lineage>
        <taxon>Bacteria</taxon>
        <taxon>Bacillati</taxon>
        <taxon>Bacillota</taxon>
        <taxon>Bacilli</taxon>
        <taxon>Bacillales</taxon>
        <taxon>Paenibacillaceae</taxon>
        <taxon>Paenibacillus</taxon>
    </lineage>
</organism>
<proteinExistence type="predicted"/>
<dbReference type="Pfam" id="PF10386">
    <property type="entry name" value="DUF2441"/>
    <property type="match status" value="1"/>
</dbReference>
<evidence type="ECO:0000313" key="1">
    <source>
        <dbReference type="EMBL" id="WWP23863.1"/>
    </source>
</evidence>
<accession>A0ABD8B2D3</accession>
<dbReference type="GeneID" id="93480041"/>
<geneLocation type="plasmid" evidence="1 2">
    <name>pY5S7-1</name>
</geneLocation>
<dbReference type="RefSeq" id="WP_338709043.1">
    <property type="nucleotide sequence ID" value="NZ_CP145893.1"/>
</dbReference>
<keyword evidence="1" id="KW-0614">Plasmid</keyword>
<evidence type="ECO:0000313" key="2">
    <source>
        <dbReference type="Proteomes" id="UP001364764"/>
    </source>
</evidence>
<dbReference type="Gene3D" id="3.20.170.10">
    <property type="entry name" value="ADP-ribosylation domain"/>
    <property type="match status" value="1"/>
</dbReference>
<name>A0ABD8B2D3_PAEAM</name>
<dbReference type="InterPro" id="IPR018840">
    <property type="entry name" value="DUF2441"/>
</dbReference>
<gene>
    <name evidence="1" type="ORF">V6668_31210</name>
</gene>
<sequence>MKNVYQERYFHIQRNKDWGESYHWDIGSVIKVGDRHNKFMKGRFLHNYNMPTQINLEELNLDASVSPLYLRDIGIVHHEYIIKTREYIFENERLQINPELPSRFTCLFLTDKEVIKFWKARLLENPNQQPYTIYELSVTGKIHKANQQYVELNTRSQEYNHQLAREYWDGVNADKEGSEYLFAGDI</sequence>